<evidence type="ECO:0000313" key="1">
    <source>
        <dbReference type="EMBL" id="MBX07190.1"/>
    </source>
</evidence>
<dbReference type="EMBL" id="GGEC01026706">
    <property type="protein sequence ID" value="MBX07190.1"/>
    <property type="molecule type" value="Transcribed_RNA"/>
</dbReference>
<protein>
    <submittedName>
        <fullName evidence="1">Uncharacterized protein LOC105110429</fullName>
    </submittedName>
</protein>
<sequence>MSHPVSLLSIIHRFHTPSLGIGDWVLEVGDVL</sequence>
<organism evidence="1">
    <name type="scientific">Rhizophora mucronata</name>
    <name type="common">Asiatic mangrove</name>
    <dbReference type="NCBI Taxonomy" id="61149"/>
    <lineage>
        <taxon>Eukaryota</taxon>
        <taxon>Viridiplantae</taxon>
        <taxon>Streptophyta</taxon>
        <taxon>Embryophyta</taxon>
        <taxon>Tracheophyta</taxon>
        <taxon>Spermatophyta</taxon>
        <taxon>Magnoliopsida</taxon>
        <taxon>eudicotyledons</taxon>
        <taxon>Gunneridae</taxon>
        <taxon>Pentapetalae</taxon>
        <taxon>rosids</taxon>
        <taxon>fabids</taxon>
        <taxon>Malpighiales</taxon>
        <taxon>Rhizophoraceae</taxon>
        <taxon>Rhizophora</taxon>
    </lineage>
</organism>
<dbReference type="AlphaFoldDB" id="A0A2P2KN71"/>
<reference evidence="1" key="1">
    <citation type="submission" date="2018-02" db="EMBL/GenBank/DDBJ databases">
        <title>Rhizophora mucronata_Transcriptome.</title>
        <authorList>
            <person name="Meera S.P."/>
            <person name="Sreeshan A."/>
            <person name="Augustine A."/>
        </authorList>
    </citation>
    <scope>NUCLEOTIDE SEQUENCE</scope>
    <source>
        <tissue evidence="1">Leaf</tissue>
    </source>
</reference>
<name>A0A2P2KN71_RHIMU</name>
<accession>A0A2P2KN71</accession>
<proteinExistence type="predicted"/>